<evidence type="ECO:0000313" key="2">
    <source>
        <dbReference type="Proteomes" id="UP000317909"/>
    </source>
</evidence>
<name>A0A517TRR4_9BACT</name>
<proteinExistence type="predicted"/>
<sequence>MSQITIPNVMKEQFSLPGPTPVFDEAGKSLGVFLPNAHSLPGEPFWTREELDASFNEPGGRSLVEILGSLSGK</sequence>
<protein>
    <submittedName>
        <fullName evidence="1">Uncharacterized protein</fullName>
    </submittedName>
</protein>
<dbReference type="AlphaFoldDB" id="A0A517TRR4"/>
<dbReference type="EMBL" id="CP036339">
    <property type="protein sequence ID" value="QDT71064.1"/>
    <property type="molecule type" value="Genomic_DNA"/>
</dbReference>
<organism evidence="1 2">
    <name type="scientific">Lacipirellula limnantheis</name>
    <dbReference type="NCBI Taxonomy" id="2528024"/>
    <lineage>
        <taxon>Bacteria</taxon>
        <taxon>Pseudomonadati</taxon>
        <taxon>Planctomycetota</taxon>
        <taxon>Planctomycetia</taxon>
        <taxon>Pirellulales</taxon>
        <taxon>Lacipirellulaceae</taxon>
        <taxon>Lacipirellula</taxon>
    </lineage>
</organism>
<evidence type="ECO:0000313" key="1">
    <source>
        <dbReference type="EMBL" id="QDT71064.1"/>
    </source>
</evidence>
<dbReference type="RefSeq" id="WP_145430137.1">
    <property type="nucleotide sequence ID" value="NZ_CP036339.1"/>
</dbReference>
<keyword evidence="2" id="KW-1185">Reference proteome</keyword>
<dbReference type="Proteomes" id="UP000317909">
    <property type="component" value="Chromosome"/>
</dbReference>
<accession>A0A517TRR4</accession>
<reference evidence="1 2" key="1">
    <citation type="submission" date="2019-02" db="EMBL/GenBank/DDBJ databases">
        <title>Deep-cultivation of Planctomycetes and their phenomic and genomic characterization uncovers novel biology.</title>
        <authorList>
            <person name="Wiegand S."/>
            <person name="Jogler M."/>
            <person name="Boedeker C."/>
            <person name="Pinto D."/>
            <person name="Vollmers J."/>
            <person name="Rivas-Marin E."/>
            <person name="Kohn T."/>
            <person name="Peeters S.H."/>
            <person name="Heuer A."/>
            <person name="Rast P."/>
            <person name="Oberbeckmann S."/>
            <person name="Bunk B."/>
            <person name="Jeske O."/>
            <person name="Meyerdierks A."/>
            <person name="Storesund J.E."/>
            <person name="Kallscheuer N."/>
            <person name="Luecker S."/>
            <person name="Lage O.M."/>
            <person name="Pohl T."/>
            <person name="Merkel B.J."/>
            <person name="Hornburger P."/>
            <person name="Mueller R.-W."/>
            <person name="Bruemmer F."/>
            <person name="Labrenz M."/>
            <person name="Spormann A.M."/>
            <person name="Op den Camp H."/>
            <person name="Overmann J."/>
            <person name="Amann R."/>
            <person name="Jetten M.S.M."/>
            <person name="Mascher T."/>
            <person name="Medema M.H."/>
            <person name="Devos D.P."/>
            <person name="Kaster A.-K."/>
            <person name="Ovreas L."/>
            <person name="Rohde M."/>
            <person name="Galperin M.Y."/>
            <person name="Jogler C."/>
        </authorList>
    </citation>
    <scope>NUCLEOTIDE SEQUENCE [LARGE SCALE GENOMIC DNA]</scope>
    <source>
        <strain evidence="1 2">I41</strain>
    </source>
</reference>
<dbReference type="KEGG" id="llh:I41_02190"/>
<gene>
    <name evidence="1" type="ORF">I41_02190</name>
</gene>